<dbReference type="EMBL" id="PITK01000641">
    <property type="protein sequence ID" value="TBU12757.1"/>
    <property type="molecule type" value="Genomic_DNA"/>
</dbReference>
<dbReference type="GO" id="GO:0070006">
    <property type="term" value="F:metalloaminopeptidase activity"/>
    <property type="evidence" value="ECO:0007669"/>
    <property type="project" value="TreeGrafter"/>
</dbReference>
<dbReference type="STRING" id="1176355.A0A4Q9LWS5"/>
<dbReference type="GO" id="GO:0008270">
    <property type="term" value="F:zinc ion binding"/>
    <property type="evidence" value="ECO:0007669"/>
    <property type="project" value="TreeGrafter"/>
</dbReference>
<proteinExistence type="inferred from homology"/>
<dbReference type="AlphaFoldDB" id="A0A4Q9LWS5"/>
<dbReference type="Pfam" id="PF11838">
    <property type="entry name" value="ERAP1_C"/>
    <property type="match status" value="1"/>
</dbReference>
<evidence type="ECO:0000313" key="4">
    <source>
        <dbReference type="Proteomes" id="UP000292282"/>
    </source>
</evidence>
<keyword evidence="4" id="KW-1185">Reference proteome</keyword>
<gene>
    <name evidence="3" type="ORF">CWI38_0641p0030</name>
</gene>
<dbReference type="GO" id="GO:0043171">
    <property type="term" value="P:peptide catabolic process"/>
    <property type="evidence" value="ECO:0007669"/>
    <property type="project" value="TreeGrafter"/>
</dbReference>
<evidence type="ECO:0000259" key="2">
    <source>
        <dbReference type="Pfam" id="PF11838"/>
    </source>
</evidence>
<sequence length="156" mass="18639">MMDQWTINEEFPYISVEVVDENHLKLTQERFYLNNANIKEKNQTLMLVALKNKKDILGMSDFKNYPKVNYGAYGFYRVLCNEDLLYKINGMLEEKLLEPRDRLNIINDFFSLTLANNLQFNDFLSFVRYFQDEENYEILSSILEGLNEFQSIFLKK</sequence>
<comment type="caution">
    <text evidence="3">The sequence shown here is derived from an EMBL/GenBank/DDBJ whole genome shotgun (WGS) entry which is preliminary data.</text>
</comment>
<dbReference type="GO" id="GO:0005615">
    <property type="term" value="C:extracellular space"/>
    <property type="evidence" value="ECO:0007669"/>
    <property type="project" value="TreeGrafter"/>
</dbReference>
<dbReference type="InterPro" id="IPR050344">
    <property type="entry name" value="Peptidase_M1_aminopeptidases"/>
</dbReference>
<comment type="similarity">
    <text evidence="1">Belongs to the peptidase M1 family.</text>
</comment>
<dbReference type="GO" id="GO:0042277">
    <property type="term" value="F:peptide binding"/>
    <property type="evidence" value="ECO:0007669"/>
    <property type="project" value="TreeGrafter"/>
</dbReference>
<dbReference type="PANTHER" id="PTHR11533">
    <property type="entry name" value="PROTEASE M1 ZINC METALLOPROTEASE"/>
    <property type="match status" value="1"/>
</dbReference>
<dbReference type="GO" id="GO:0005737">
    <property type="term" value="C:cytoplasm"/>
    <property type="evidence" value="ECO:0007669"/>
    <property type="project" value="TreeGrafter"/>
</dbReference>
<accession>A0A4Q9LWS5</accession>
<dbReference type="Proteomes" id="UP000292282">
    <property type="component" value="Unassembled WGS sequence"/>
</dbReference>
<protein>
    <submittedName>
        <fullName evidence="3">ERAP1-like C-terminal domain-containing protein</fullName>
    </submittedName>
</protein>
<dbReference type="InterPro" id="IPR024571">
    <property type="entry name" value="ERAP1-like_C_dom"/>
</dbReference>
<feature type="domain" description="ERAP1-like C-terminal" evidence="2">
    <location>
        <begin position="67"/>
        <end position="153"/>
    </location>
</feature>
<dbReference type="GO" id="GO:0006508">
    <property type="term" value="P:proteolysis"/>
    <property type="evidence" value="ECO:0007669"/>
    <property type="project" value="TreeGrafter"/>
</dbReference>
<name>A0A4Q9LWS5_9MICR</name>
<organism evidence="3 4">
    <name type="scientific">Hamiltosporidium tvaerminnensis</name>
    <dbReference type="NCBI Taxonomy" id="1176355"/>
    <lineage>
        <taxon>Eukaryota</taxon>
        <taxon>Fungi</taxon>
        <taxon>Fungi incertae sedis</taxon>
        <taxon>Microsporidia</taxon>
        <taxon>Dubosqiidae</taxon>
        <taxon>Hamiltosporidium</taxon>
    </lineage>
</organism>
<evidence type="ECO:0000256" key="1">
    <source>
        <dbReference type="ARBA" id="ARBA00010136"/>
    </source>
</evidence>
<evidence type="ECO:0000313" key="3">
    <source>
        <dbReference type="EMBL" id="TBU12757.1"/>
    </source>
</evidence>
<dbReference type="OrthoDB" id="10031169at2759"/>
<dbReference type="Gene3D" id="1.25.50.20">
    <property type="match status" value="1"/>
</dbReference>
<dbReference type="VEuPathDB" id="MicrosporidiaDB:CWI38_0641p0030"/>
<reference evidence="3 4" key="1">
    <citation type="submission" date="2017-12" db="EMBL/GenBank/DDBJ databases">
        <authorList>
            <person name="Pombert J.-F."/>
            <person name="Haag K.L."/>
            <person name="Ebert D."/>
        </authorList>
    </citation>
    <scope>NUCLEOTIDE SEQUENCE [LARGE SCALE GENOMIC DNA]</scope>
    <source>
        <strain evidence="3">IL-G-3</strain>
    </source>
</reference>
<dbReference type="GO" id="GO:0016020">
    <property type="term" value="C:membrane"/>
    <property type="evidence" value="ECO:0007669"/>
    <property type="project" value="TreeGrafter"/>
</dbReference>
<dbReference type="PANTHER" id="PTHR11533:SF174">
    <property type="entry name" value="PUROMYCIN-SENSITIVE AMINOPEPTIDASE-RELATED"/>
    <property type="match status" value="1"/>
</dbReference>